<dbReference type="AlphaFoldDB" id="A0A346DZR2"/>
<feature type="transmembrane region" description="Helical" evidence="9">
    <location>
        <begin position="201"/>
        <end position="227"/>
    </location>
</feature>
<dbReference type="PANTHER" id="PTHR42929">
    <property type="entry name" value="INNER MEMBRANE ABC TRANSPORTER PERMEASE PROTEIN YDCU-RELATED-RELATED"/>
    <property type="match status" value="1"/>
</dbReference>
<dbReference type="GO" id="GO:0005886">
    <property type="term" value="C:plasma membrane"/>
    <property type="evidence" value="ECO:0007669"/>
    <property type="project" value="UniProtKB-SubCell"/>
</dbReference>
<dbReference type="RefSeq" id="WP_115956048.1">
    <property type="nucleotide sequence ID" value="NZ_CP028374.1"/>
</dbReference>
<dbReference type="Proteomes" id="UP000256856">
    <property type="component" value="Chromosome"/>
</dbReference>
<feature type="transmembrane region" description="Helical" evidence="9">
    <location>
        <begin position="255"/>
        <end position="275"/>
    </location>
</feature>
<sequence length="286" mass="32923">MKIKNNFSLLKKIIIIIILIWLITFIFLPNIILIITSFLTRDNIHFINKTITLNNYKKLLNPIYSKILLHSFDLAIISTICCLLIAYPFSWYLTKLKKKIRSFMIFLIIIPFWTNSLIRIYSLKIFISTNGILNKFLLKLHIIKEPYHIIFTSQAIIIGLIYILLPFMVLPLYSNLEKMDKSCLEAAKDLGATKIQRFIKIILPLSIPGILTGCILVLLSAMGLFYISDLLGGAKNLLISNIITDQFIKIRDWPFGAATNIMLTIIIGFILIIYLKTINLLKKNNE</sequence>
<dbReference type="GO" id="GO:0055085">
    <property type="term" value="P:transmembrane transport"/>
    <property type="evidence" value="ECO:0007669"/>
    <property type="project" value="InterPro"/>
</dbReference>
<comment type="subcellular location">
    <subcellularLocation>
        <location evidence="1">Cell inner membrane</location>
        <topology evidence="1">Multi-pass membrane protein</topology>
    </subcellularLocation>
    <subcellularLocation>
        <location evidence="9">Cell membrane</location>
        <topology evidence="9">Multi-pass membrane protein</topology>
    </subcellularLocation>
</comment>
<evidence type="ECO:0000313" key="12">
    <source>
        <dbReference type="Proteomes" id="UP000256856"/>
    </source>
</evidence>
<dbReference type="Pfam" id="PF00528">
    <property type="entry name" value="BPD_transp_1"/>
    <property type="match status" value="1"/>
</dbReference>
<dbReference type="PROSITE" id="PS50928">
    <property type="entry name" value="ABC_TM1"/>
    <property type="match status" value="1"/>
</dbReference>
<evidence type="ECO:0000256" key="9">
    <source>
        <dbReference type="RuleBase" id="RU363032"/>
    </source>
</evidence>
<proteinExistence type="inferred from homology"/>
<keyword evidence="3 9" id="KW-0813">Transport</keyword>
<evidence type="ECO:0000256" key="7">
    <source>
        <dbReference type="ARBA" id="ARBA00022989"/>
    </source>
</evidence>
<keyword evidence="4" id="KW-1003">Cell membrane</keyword>
<dbReference type="InterPro" id="IPR035906">
    <property type="entry name" value="MetI-like_sf"/>
</dbReference>
<keyword evidence="5" id="KW-0997">Cell inner membrane</keyword>
<keyword evidence="8 9" id="KW-0472">Membrane</keyword>
<evidence type="ECO:0000256" key="2">
    <source>
        <dbReference type="ARBA" id="ARBA00007069"/>
    </source>
</evidence>
<evidence type="ECO:0000256" key="6">
    <source>
        <dbReference type="ARBA" id="ARBA00022692"/>
    </source>
</evidence>
<dbReference type="KEGG" id="ppet:C9I82_251"/>
<evidence type="ECO:0000256" key="1">
    <source>
        <dbReference type="ARBA" id="ARBA00004429"/>
    </source>
</evidence>
<evidence type="ECO:0000256" key="5">
    <source>
        <dbReference type="ARBA" id="ARBA00022519"/>
    </source>
</evidence>
<keyword evidence="12" id="KW-1185">Reference proteome</keyword>
<keyword evidence="7 9" id="KW-1133">Transmembrane helix</keyword>
<feature type="transmembrane region" description="Helical" evidence="9">
    <location>
        <begin position="105"/>
        <end position="127"/>
    </location>
</feature>
<keyword evidence="6 9" id="KW-0812">Transmembrane</keyword>
<comment type="similarity">
    <text evidence="2">Belongs to the binding-protein-dependent transport system permease family. CysTW subfamily.</text>
</comment>
<evidence type="ECO:0000256" key="8">
    <source>
        <dbReference type="ARBA" id="ARBA00023136"/>
    </source>
</evidence>
<evidence type="ECO:0000256" key="4">
    <source>
        <dbReference type="ARBA" id="ARBA00022475"/>
    </source>
</evidence>
<evidence type="ECO:0000313" key="11">
    <source>
        <dbReference type="EMBL" id="AXN02217.1"/>
    </source>
</evidence>
<feature type="transmembrane region" description="Helical" evidence="9">
    <location>
        <begin position="67"/>
        <end position="93"/>
    </location>
</feature>
<dbReference type="NCBIfam" id="NF007044">
    <property type="entry name" value="PRK09497.1"/>
    <property type="match status" value="1"/>
</dbReference>
<feature type="domain" description="ABC transmembrane type-1" evidence="10">
    <location>
        <begin position="68"/>
        <end position="274"/>
    </location>
</feature>
<reference evidence="11 12" key="1">
    <citation type="submission" date="2018-03" db="EMBL/GenBank/DDBJ databases">
        <title>A parallel universe: an anciently diverged bacterial symbiosis in a Hawaiian planthopper (Hemiptera: Cixiidae) reveals rearranged nutritional responsibilities.</title>
        <authorList>
            <person name="Bennett G."/>
            <person name="Mao M."/>
        </authorList>
    </citation>
    <scope>NUCLEOTIDE SEQUENCE [LARGE SCALE GENOMIC DNA]</scope>
    <source>
        <strain evidence="11 12">OLIH</strain>
    </source>
</reference>
<dbReference type="SUPFAM" id="SSF161098">
    <property type="entry name" value="MetI-like"/>
    <property type="match status" value="1"/>
</dbReference>
<dbReference type="Gene3D" id="1.10.3720.10">
    <property type="entry name" value="MetI-like"/>
    <property type="match status" value="1"/>
</dbReference>
<dbReference type="InterPro" id="IPR000515">
    <property type="entry name" value="MetI-like"/>
</dbReference>
<organism evidence="11 12">
    <name type="scientific">Candidatus Purcelliella pentastirinorum</name>
    <dbReference type="NCBI Taxonomy" id="472834"/>
    <lineage>
        <taxon>Bacteria</taxon>
        <taxon>Pseudomonadati</taxon>
        <taxon>Pseudomonadota</taxon>
        <taxon>Gammaproteobacteria</taxon>
        <taxon>Enterobacterales</taxon>
        <taxon>Enterobacteriaceae</taxon>
        <taxon>Candidatus Purcelliella</taxon>
    </lineage>
</organism>
<feature type="transmembrane region" description="Helical" evidence="9">
    <location>
        <begin position="12"/>
        <end position="39"/>
    </location>
</feature>
<dbReference type="PANTHER" id="PTHR42929:SF1">
    <property type="entry name" value="INNER MEMBRANE ABC TRANSPORTER PERMEASE PROTEIN YDCU-RELATED"/>
    <property type="match status" value="1"/>
</dbReference>
<gene>
    <name evidence="11" type="ORF">C9I82_251</name>
</gene>
<dbReference type="OrthoDB" id="9807047at2"/>
<dbReference type="EMBL" id="CP028374">
    <property type="protein sequence ID" value="AXN02217.1"/>
    <property type="molecule type" value="Genomic_DNA"/>
</dbReference>
<evidence type="ECO:0000256" key="3">
    <source>
        <dbReference type="ARBA" id="ARBA00022448"/>
    </source>
</evidence>
<evidence type="ECO:0000259" key="10">
    <source>
        <dbReference type="PROSITE" id="PS50928"/>
    </source>
</evidence>
<accession>A0A346DZR2</accession>
<dbReference type="CDD" id="cd06261">
    <property type="entry name" value="TM_PBP2"/>
    <property type="match status" value="1"/>
</dbReference>
<name>A0A346DZR2_9ENTR</name>
<feature type="transmembrane region" description="Helical" evidence="9">
    <location>
        <begin position="147"/>
        <end position="173"/>
    </location>
</feature>
<protein>
    <submittedName>
        <fullName evidence="11">Spermidine Putrescine ABC transporter permease component PotB</fullName>
    </submittedName>
</protein>